<evidence type="ECO:0000256" key="3">
    <source>
        <dbReference type="ARBA" id="ARBA00022448"/>
    </source>
</evidence>
<dbReference type="FunFam" id="1.25.10.10:FF:001096">
    <property type="entry name" value="Predicted protein"/>
    <property type="match status" value="1"/>
</dbReference>
<dbReference type="AlphaFoldDB" id="A0A8T0J1N6"/>
<dbReference type="GO" id="GO:0031267">
    <property type="term" value="F:small GTPase binding"/>
    <property type="evidence" value="ECO:0007669"/>
    <property type="project" value="InterPro"/>
</dbReference>
<organism evidence="6 7">
    <name type="scientific">Ceratodon purpureus</name>
    <name type="common">Fire moss</name>
    <name type="synonym">Dicranum purpureum</name>
    <dbReference type="NCBI Taxonomy" id="3225"/>
    <lineage>
        <taxon>Eukaryota</taxon>
        <taxon>Viridiplantae</taxon>
        <taxon>Streptophyta</taxon>
        <taxon>Embryophyta</taxon>
        <taxon>Bryophyta</taxon>
        <taxon>Bryophytina</taxon>
        <taxon>Bryopsida</taxon>
        <taxon>Dicranidae</taxon>
        <taxon>Pseudoditrichales</taxon>
        <taxon>Ditrichaceae</taxon>
        <taxon>Ceratodon</taxon>
    </lineage>
</organism>
<keyword evidence="7" id="KW-1185">Reference proteome</keyword>
<reference evidence="6" key="1">
    <citation type="submission" date="2020-06" db="EMBL/GenBank/DDBJ databases">
        <title>WGS assembly of Ceratodon purpureus strain R40.</title>
        <authorList>
            <person name="Carey S.B."/>
            <person name="Jenkins J."/>
            <person name="Shu S."/>
            <person name="Lovell J.T."/>
            <person name="Sreedasyam A."/>
            <person name="Maumus F."/>
            <person name="Tiley G.P."/>
            <person name="Fernandez-Pozo N."/>
            <person name="Barry K."/>
            <person name="Chen C."/>
            <person name="Wang M."/>
            <person name="Lipzen A."/>
            <person name="Daum C."/>
            <person name="Saski C.A."/>
            <person name="Payton A.C."/>
            <person name="Mcbreen J.C."/>
            <person name="Conrad R.E."/>
            <person name="Kollar L.M."/>
            <person name="Olsson S."/>
            <person name="Huttunen S."/>
            <person name="Landis J.B."/>
            <person name="Wickett N.J."/>
            <person name="Johnson M.G."/>
            <person name="Rensing S.A."/>
            <person name="Grimwood J."/>
            <person name="Schmutz J."/>
            <person name="Mcdaniel S.F."/>
        </authorList>
    </citation>
    <scope>NUCLEOTIDE SEQUENCE</scope>
    <source>
        <strain evidence="6">R40</strain>
    </source>
</reference>
<evidence type="ECO:0000256" key="4">
    <source>
        <dbReference type="ARBA" id="ARBA00023242"/>
    </source>
</evidence>
<evidence type="ECO:0000259" key="5">
    <source>
        <dbReference type="PROSITE" id="PS50166"/>
    </source>
</evidence>
<keyword evidence="4" id="KW-0539">Nucleus</keyword>
<dbReference type="InterPro" id="IPR013598">
    <property type="entry name" value="Exportin-1/Importin-b-like"/>
</dbReference>
<comment type="caution">
    <text evidence="6">The sequence shown here is derived from an EMBL/GenBank/DDBJ whole genome shotgun (WGS) entry which is preliminary data.</text>
</comment>
<dbReference type="PANTHER" id="PTHR10997">
    <property type="entry name" value="IMPORTIN-7, 8, 11"/>
    <property type="match status" value="1"/>
</dbReference>
<dbReference type="PANTHER" id="PTHR10997:SF7">
    <property type="entry name" value="IMPORTIN-11"/>
    <property type="match status" value="1"/>
</dbReference>
<dbReference type="Pfam" id="PF25758">
    <property type="entry name" value="TPR_IPO11"/>
    <property type="match status" value="1"/>
</dbReference>
<dbReference type="SMART" id="SM00913">
    <property type="entry name" value="IBN_N"/>
    <property type="match status" value="1"/>
</dbReference>
<dbReference type="PROSITE" id="PS50166">
    <property type="entry name" value="IMPORTIN_B_NT"/>
    <property type="match status" value="1"/>
</dbReference>
<keyword evidence="3" id="KW-0813">Transport</keyword>
<dbReference type="GO" id="GO:0005635">
    <property type="term" value="C:nuclear envelope"/>
    <property type="evidence" value="ECO:0007669"/>
    <property type="project" value="TreeGrafter"/>
</dbReference>
<dbReference type="Gene3D" id="1.25.10.10">
    <property type="entry name" value="Leucine-rich Repeat Variant"/>
    <property type="match status" value="1"/>
</dbReference>
<dbReference type="Pfam" id="PF08389">
    <property type="entry name" value="Xpo1"/>
    <property type="match status" value="1"/>
</dbReference>
<dbReference type="SUPFAM" id="SSF48371">
    <property type="entry name" value="ARM repeat"/>
    <property type="match status" value="1"/>
</dbReference>
<evidence type="ECO:0000313" key="6">
    <source>
        <dbReference type="EMBL" id="KAG0589132.1"/>
    </source>
</evidence>
<sequence>MALTSAEDLSRVYTLLQDALRQDEAVRKPAETTLAACESRPGFCSCLLEIIGAKDLEQQSDARWLASVYFKNSINRYWRTRRDSPGISDAEKPHLRNRLLDLIREENNQVAVQLALLISKIARFDYPREWPELFPTLLQKLQSPDVLTTQRVYLVLNQTLKELSTKRLAADQRNFAEVTAQYFEYTWHHWCSDTQGILQGLQTLLAGPQSAMLVADQDQALRLTCERWMLCLKVLRRMLVHGFQSDARSVQEVGPVKDVCPSFLQAVQELLQYRTALKHGQILQAFVDKACLRLMKIFIEVQCTHPYSFSNRAVLPPVLEFCYTQISESKEENVPFETFLIKCMIFLQSVIQCVAYRPNKSGRVVGQSTPTLEEAKGNLARQAEEIVTTLLDKQRLVVLCEILVRRYFMLTPADLEEWAQDPELFHHEQDLVQYKDKLRPCAESLYLALFESHRELLAPVVVSILKQASDGCPPAAPGADIQITQALLLKEAAYNAVGAAYYDLHDYIDFKSWWEGALVHEMSNLHPYGRILRRRIAWLLGKWVNKIKDELRKPVYSALMRLLGDGDLAVQLAVCYSLQSLIDDVHFYEEEFVEYVPACLELLIQFMQNAQEFDSKLQIFNLVSLIIDRLGEKIVPCVEKILAFLPRVWQDSEGQSLLQIQVMLALQRLLIALGPRSPISYEILFPILQYSTDVNQPDELNMLEDGMQLWQTTLRNAPLMVPQLMNLFPHLVSVMELNFEHLQAAMSIIESYILLGGADFLRLHASGVVKIFEIVVGNVKERGMLCTLPVIDSLIQCFPVDAPALLEGILQKLLVLVVSGRDDGDLVKASAGAVLARVFVQNSAFFAQFTSQPSLSLALQQSGVAVSDQSALFLFFDAWLDKVDSLTSMLKRKLCALALCILLTVSQPQVLDRLVQILSVCTSVLHETEEDQNDGASGYDYSGTEDGSMGPLVSEDSRKRQVISADPINKVPLAPFLKEKLQTCAQLHGNAAFNTAMGRLHPKLLDQLQQLMQS</sequence>
<dbReference type="InterPro" id="IPR016024">
    <property type="entry name" value="ARM-type_fold"/>
</dbReference>
<name>A0A8T0J1N6_CERPU</name>
<evidence type="ECO:0000313" key="7">
    <source>
        <dbReference type="Proteomes" id="UP000822688"/>
    </source>
</evidence>
<dbReference type="InterPro" id="IPR058669">
    <property type="entry name" value="TPR_IPO7/11-like"/>
</dbReference>
<dbReference type="GO" id="GO:0005829">
    <property type="term" value="C:cytosol"/>
    <property type="evidence" value="ECO:0007669"/>
    <property type="project" value="TreeGrafter"/>
</dbReference>
<evidence type="ECO:0000256" key="1">
    <source>
        <dbReference type="ARBA" id="ARBA00004123"/>
    </source>
</evidence>
<dbReference type="Pfam" id="PF03810">
    <property type="entry name" value="IBN_N"/>
    <property type="match status" value="1"/>
</dbReference>
<feature type="domain" description="Importin N-terminal" evidence="5">
    <location>
        <begin position="30"/>
        <end position="105"/>
    </location>
</feature>
<gene>
    <name evidence="6" type="ORF">KC19_2G293400</name>
</gene>
<dbReference type="InterPro" id="IPR011989">
    <property type="entry name" value="ARM-like"/>
</dbReference>
<dbReference type="EMBL" id="CM026422">
    <property type="protein sequence ID" value="KAG0589132.1"/>
    <property type="molecule type" value="Genomic_DNA"/>
</dbReference>
<comment type="subcellular location">
    <subcellularLocation>
        <location evidence="1">Nucleus</location>
    </subcellularLocation>
</comment>
<dbReference type="FunFam" id="1.25.10.10:FF:001830">
    <property type="entry name" value="Predicted protein"/>
    <property type="match status" value="1"/>
</dbReference>
<dbReference type="GO" id="GO:0006606">
    <property type="term" value="P:protein import into nucleus"/>
    <property type="evidence" value="ECO:0007669"/>
    <property type="project" value="TreeGrafter"/>
</dbReference>
<proteinExistence type="inferred from homology"/>
<protein>
    <recommendedName>
        <fullName evidence="5">Importin N-terminal domain-containing protein</fullName>
    </recommendedName>
</protein>
<dbReference type="OrthoDB" id="361693at2759"/>
<comment type="similarity">
    <text evidence="2">Belongs to the importin beta family.</text>
</comment>
<dbReference type="Proteomes" id="UP000822688">
    <property type="component" value="Chromosome 2"/>
</dbReference>
<dbReference type="InterPro" id="IPR001494">
    <property type="entry name" value="Importin-beta_N"/>
</dbReference>
<accession>A0A8T0J1N6</accession>
<evidence type="ECO:0000256" key="2">
    <source>
        <dbReference type="ARBA" id="ARBA00007991"/>
    </source>
</evidence>